<feature type="signal peptide" evidence="1">
    <location>
        <begin position="1"/>
        <end position="19"/>
    </location>
</feature>
<evidence type="ECO:0000313" key="3">
    <source>
        <dbReference type="Proteomes" id="UP000001194"/>
    </source>
</evidence>
<dbReference type="KEGG" id="lbc:LACBIDRAFT_297065"/>
<dbReference type="InParanoid" id="B0D9X3"/>
<dbReference type="Proteomes" id="UP000001194">
    <property type="component" value="Unassembled WGS sequence"/>
</dbReference>
<keyword evidence="3" id="KW-1185">Reference proteome</keyword>
<accession>B0D9X3</accession>
<protein>
    <submittedName>
        <fullName evidence="2">Predicted protein</fullName>
    </submittedName>
</protein>
<gene>
    <name evidence="2" type="ORF">LACBIDRAFT_297065</name>
</gene>
<proteinExistence type="predicted"/>
<reference evidence="2 3" key="1">
    <citation type="journal article" date="2008" name="Nature">
        <title>The genome of Laccaria bicolor provides insights into mycorrhizal symbiosis.</title>
        <authorList>
            <person name="Martin F."/>
            <person name="Aerts A."/>
            <person name="Ahren D."/>
            <person name="Brun A."/>
            <person name="Danchin E.G.J."/>
            <person name="Duchaussoy F."/>
            <person name="Gibon J."/>
            <person name="Kohler A."/>
            <person name="Lindquist E."/>
            <person name="Pereda V."/>
            <person name="Salamov A."/>
            <person name="Shapiro H.J."/>
            <person name="Wuyts J."/>
            <person name="Blaudez D."/>
            <person name="Buee M."/>
            <person name="Brokstein P."/>
            <person name="Canbaeck B."/>
            <person name="Cohen D."/>
            <person name="Courty P.E."/>
            <person name="Coutinho P.M."/>
            <person name="Delaruelle C."/>
            <person name="Detter J.C."/>
            <person name="Deveau A."/>
            <person name="DiFazio S."/>
            <person name="Duplessis S."/>
            <person name="Fraissinet-Tachet L."/>
            <person name="Lucic E."/>
            <person name="Frey-Klett P."/>
            <person name="Fourrey C."/>
            <person name="Feussner I."/>
            <person name="Gay G."/>
            <person name="Grimwood J."/>
            <person name="Hoegger P.J."/>
            <person name="Jain P."/>
            <person name="Kilaru S."/>
            <person name="Labbe J."/>
            <person name="Lin Y.C."/>
            <person name="Legue V."/>
            <person name="Le Tacon F."/>
            <person name="Marmeisse R."/>
            <person name="Melayah D."/>
            <person name="Montanini B."/>
            <person name="Muratet M."/>
            <person name="Nehls U."/>
            <person name="Niculita-Hirzel H."/>
            <person name="Oudot-Le Secq M.P."/>
            <person name="Peter M."/>
            <person name="Quesneville H."/>
            <person name="Rajashekar B."/>
            <person name="Reich M."/>
            <person name="Rouhier N."/>
            <person name="Schmutz J."/>
            <person name="Yin T."/>
            <person name="Chalot M."/>
            <person name="Henrissat B."/>
            <person name="Kuees U."/>
            <person name="Lucas S."/>
            <person name="Van de Peer Y."/>
            <person name="Podila G.K."/>
            <person name="Polle A."/>
            <person name="Pukkila P.J."/>
            <person name="Richardson P.M."/>
            <person name="Rouze P."/>
            <person name="Sanders I.R."/>
            <person name="Stajich J.E."/>
            <person name="Tunlid A."/>
            <person name="Tuskan G."/>
            <person name="Grigoriev I.V."/>
        </authorList>
    </citation>
    <scope>NUCLEOTIDE SEQUENCE [LARGE SCALE GENOMIC DNA]</scope>
    <source>
        <strain evidence="3">S238N-H82 / ATCC MYA-4686</strain>
    </source>
</reference>
<dbReference type="GeneID" id="6076457"/>
<feature type="chain" id="PRO_5002747143" evidence="1">
    <location>
        <begin position="20"/>
        <end position="149"/>
    </location>
</feature>
<keyword evidence="1" id="KW-0732">Signal</keyword>
<name>B0D9X3_LACBS</name>
<dbReference type="RefSeq" id="XP_001880886.1">
    <property type="nucleotide sequence ID" value="XM_001880851.1"/>
</dbReference>
<organism evidence="3">
    <name type="scientific">Laccaria bicolor (strain S238N-H82 / ATCC MYA-4686)</name>
    <name type="common">Bicoloured deceiver</name>
    <name type="synonym">Laccaria laccata var. bicolor</name>
    <dbReference type="NCBI Taxonomy" id="486041"/>
    <lineage>
        <taxon>Eukaryota</taxon>
        <taxon>Fungi</taxon>
        <taxon>Dikarya</taxon>
        <taxon>Basidiomycota</taxon>
        <taxon>Agaricomycotina</taxon>
        <taxon>Agaricomycetes</taxon>
        <taxon>Agaricomycetidae</taxon>
        <taxon>Agaricales</taxon>
        <taxon>Agaricineae</taxon>
        <taxon>Hydnangiaceae</taxon>
        <taxon>Laccaria</taxon>
    </lineage>
</organism>
<evidence type="ECO:0000256" key="1">
    <source>
        <dbReference type="SAM" id="SignalP"/>
    </source>
</evidence>
<dbReference type="AlphaFoldDB" id="B0D9X3"/>
<sequence>MCMLFGFLGGITMLWQSVGDGILTSTSRRVGFQMRRQCLFLTKHRCRTRIRNSGTICSSAYTTTLSVAPLSLQVMAVHLRLLRCKALQFSSHLRRGLVYIPPPRTISQLWVSFLLMQSLMSWFQSTIQTHSIIFIVPSLRWSSRLLKDT</sequence>
<evidence type="ECO:0000313" key="2">
    <source>
        <dbReference type="EMBL" id="EDR08661.1"/>
    </source>
</evidence>
<dbReference type="HOGENOM" id="CLU_1749986_0_0_1"/>
<dbReference type="EMBL" id="DS547101">
    <property type="protein sequence ID" value="EDR08661.1"/>
    <property type="molecule type" value="Genomic_DNA"/>
</dbReference>